<accession>A0A1F5MZA1</accession>
<keyword evidence="1" id="KW-0812">Transmembrane</keyword>
<protein>
    <submittedName>
        <fullName evidence="2">Uncharacterized protein</fullName>
    </submittedName>
</protein>
<dbReference type="AlphaFoldDB" id="A0A1F5MZA1"/>
<name>A0A1F5MZA1_9BACT</name>
<organism evidence="2 3">
    <name type="scientific">Candidatus Daviesbacteria bacterium RIFOXYD1_FULL_41_10</name>
    <dbReference type="NCBI Taxonomy" id="1797801"/>
    <lineage>
        <taxon>Bacteria</taxon>
        <taxon>Candidatus Daviesiibacteriota</taxon>
    </lineage>
</organism>
<keyword evidence="1" id="KW-1133">Transmembrane helix</keyword>
<evidence type="ECO:0000313" key="3">
    <source>
        <dbReference type="Proteomes" id="UP000177135"/>
    </source>
</evidence>
<sequence>MTLTQAATLTKRTIIAFLILGILGIAGAVGLNFYRQYQALHAPPPPEVHWEEWGQLPLPVFPPSTVTSSNFSYSLDTTTGSLPQTPQDIPKSLRVYFIAQTGINLRAPDKARELAENFGFPEGPKILSEETREFGDKKGGTLTINLITGNFNFEKIATPAAELKNIPDKSTLVEALKKYLAEKNLLPEALLNGEGKTSTDNPMQVSLFPADIDRLSVVTPSETEGLVHALYSRKDETFSKLTYTFWTVDQTSFATYPLKTAEEAYSDLVSGKGYISIIPDKPAVSISMVYLAYFEPEDYASYLQPVFIFEGPNFKALVPAVKSAR</sequence>
<feature type="transmembrane region" description="Helical" evidence="1">
    <location>
        <begin position="12"/>
        <end position="34"/>
    </location>
</feature>
<proteinExistence type="predicted"/>
<evidence type="ECO:0000256" key="1">
    <source>
        <dbReference type="SAM" id="Phobius"/>
    </source>
</evidence>
<evidence type="ECO:0000313" key="2">
    <source>
        <dbReference type="EMBL" id="OGE70570.1"/>
    </source>
</evidence>
<dbReference type="EMBL" id="MFEC01000041">
    <property type="protein sequence ID" value="OGE70570.1"/>
    <property type="molecule type" value="Genomic_DNA"/>
</dbReference>
<reference evidence="2 3" key="1">
    <citation type="journal article" date="2016" name="Nat. Commun.">
        <title>Thousands of microbial genomes shed light on interconnected biogeochemical processes in an aquifer system.</title>
        <authorList>
            <person name="Anantharaman K."/>
            <person name="Brown C.T."/>
            <person name="Hug L.A."/>
            <person name="Sharon I."/>
            <person name="Castelle C.J."/>
            <person name="Probst A.J."/>
            <person name="Thomas B.C."/>
            <person name="Singh A."/>
            <person name="Wilkins M.J."/>
            <person name="Karaoz U."/>
            <person name="Brodie E.L."/>
            <person name="Williams K.H."/>
            <person name="Hubbard S.S."/>
            <person name="Banfield J.F."/>
        </authorList>
    </citation>
    <scope>NUCLEOTIDE SEQUENCE [LARGE SCALE GENOMIC DNA]</scope>
</reference>
<keyword evidence="1" id="KW-0472">Membrane</keyword>
<gene>
    <name evidence="2" type="ORF">A2617_03405</name>
</gene>
<comment type="caution">
    <text evidence="2">The sequence shown here is derived from an EMBL/GenBank/DDBJ whole genome shotgun (WGS) entry which is preliminary data.</text>
</comment>
<dbReference type="Proteomes" id="UP000177135">
    <property type="component" value="Unassembled WGS sequence"/>
</dbReference>